<gene>
    <name evidence="2" type="ORF">FB388_3566</name>
</gene>
<dbReference type="SUPFAM" id="SSF51556">
    <property type="entry name" value="Metallo-dependent hydrolases"/>
    <property type="match status" value="1"/>
</dbReference>
<organism evidence="2 3">
    <name type="scientific">Pseudonocardia cypriaca</name>
    <dbReference type="NCBI Taxonomy" id="882449"/>
    <lineage>
        <taxon>Bacteria</taxon>
        <taxon>Bacillati</taxon>
        <taxon>Actinomycetota</taxon>
        <taxon>Actinomycetes</taxon>
        <taxon>Pseudonocardiales</taxon>
        <taxon>Pseudonocardiaceae</taxon>
        <taxon>Pseudonocardia</taxon>
    </lineage>
</organism>
<dbReference type="EMBL" id="VFPH01000001">
    <property type="protein sequence ID" value="TQM46159.1"/>
    <property type="molecule type" value="Genomic_DNA"/>
</dbReference>
<dbReference type="InterPro" id="IPR032466">
    <property type="entry name" value="Metal_Hydrolase"/>
</dbReference>
<dbReference type="InterPro" id="IPR006680">
    <property type="entry name" value="Amidohydro-rel"/>
</dbReference>
<dbReference type="Proteomes" id="UP000319818">
    <property type="component" value="Unassembled WGS sequence"/>
</dbReference>
<keyword evidence="3" id="KW-1185">Reference proteome</keyword>
<evidence type="ECO:0000259" key="1">
    <source>
        <dbReference type="Pfam" id="PF04909"/>
    </source>
</evidence>
<dbReference type="AlphaFoldDB" id="A0A543GJA4"/>
<dbReference type="PANTHER" id="PTHR43383:SF2">
    <property type="entry name" value="AMIDOHYDROLASE 2 FAMILY PROTEIN"/>
    <property type="match status" value="1"/>
</dbReference>
<protein>
    <recommendedName>
        <fullName evidence="1">Amidohydrolase-related domain-containing protein</fullName>
    </recommendedName>
</protein>
<comment type="caution">
    <text evidence="2">The sequence shown here is derived from an EMBL/GenBank/DDBJ whole genome shotgun (WGS) entry which is preliminary data.</text>
</comment>
<proteinExistence type="predicted"/>
<dbReference type="Gene3D" id="3.20.20.140">
    <property type="entry name" value="Metal-dependent hydrolases"/>
    <property type="match status" value="1"/>
</dbReference>
<evidence type="ECO:0000313" key="3">
    <source>
        <dbReference type="Proteomes" id="UP000319818"/>
    </source>
</evidence>
<dbReference type="GO" id="GO:0016787">
    <property type="term" value="F:hydrolase activity"/>
    <property type="evidence" value="ECO:0007669"/>
    <property type="project" value="InterPro"/>
</dbReference>
<dbReference type="Pfam" id="PF04909">
    <property type="entry name" value="Amidohydro_2"/>
    <property type="match status" value="1"/>
</dbReference>
<name>A0A543GJA4_9PSEU</name>
<reference evidence="2 3" key="1">
    <citation type="submission" date="2019-06" db="EMBL/GenBank/DDBJ databases">
        <title>Sequencing the genomes of 1000 actinobacteria strains.</title>
        <authorList>
            <person name="Klenk H.-P."/>
        </authorList>
    </citation>
    <scope>NUCLEOTIDE SEQUENCE [LARGE SCALE GENOMIC DNA]</scope>
    <source>
        <strain evidence="2 3">DSM 45511</strain>
    </source>
</reference>
<evidence type="ECO:0000313" key="2">
    <source>
        <dbReference type="EMBL" id="TQM46159.1"/>
    </source>
</evidence>
<dbReference type="PANTHER" id="PTHR43383">
    <property type="entry name" value="NODULIN 6"/>
    <property type="match status" value="1"/>
</dbReference>
<accession>A0A543GJA4</accession>
<dbReference type="RefSeq" id="WP_142102263.1">
    <property type="nucleotide sequence ID" value="NZ_VFPH01000001.1"/>
</dbReference>
<sequence>MTSELAEHVSAVRLVDHHVHGAFTADLDRADFETHLNEGSPEPVPEWMTQFDSQLGFAIRRWCAPVLDLPAHATADEYWARRAELGVRTVTERFLRAAGVSDWLVDTGYGADAILDVDGMAAASGGRGHLIVRLESLAEGMAADGVSGRDYADEFGARLERAARHAVGVKSILAYRCGFDIDLSPPTPQAVATAAGRWLDSGGTRLADPVLLRHGLHAAVRLGLPIQIHTGFGDRDLDLHRANPIHLLDFLRSPGVADVPIMLLHCYPYHREAGYLAQAFANVHFDVGLAINHIGVRSTQVVAESLELAPFAKQLYSSDAWGPPELHHLGAVLWRRAVGRVLGRWVDDGDWSAADALRVVDMIGGGNARRVYRLE</sequence>
<dbReference type="OrthoDB" id="8244441at2"/>
<feature type="domain" description="Amidohydrolase-related" evidence="1">
    <location>
        <begin position="136"/>
        <end position="374"/>
    </location>
</feature>